<evidence type="ECO:0000256" key="9">
    <source>
        <dbReference type="ARBA" id="ARBA00023016"/>
    </source>
</evidence>
<dbReference type="SMART" id="SM00046">
    <property type="entry name" value="DAGKc"/>
    <property type="match status" value="1"/>
</dbReference>
<dbReference type="PANTHER" id="PTHR11255:SF98">
    <property type="entry name" value="DIACYLGLYCEROL KINASE 5"/>
    <property type="match status" value="1"/>
</dbReference>
<reference evidence="14" key="1">
    <citation type="submission" date="2018-01" db="EMBL/GenBank/DDBJ databases">
        <authorList>
            <person name="Mao J.F."/>
        </authorList>
    </citation>
    <scope>NUCLEOTIDE SEQUENCE</scope>
    <source>
        <strain evidence="14">Huo1</strain>
        <tissue evidence="14">Leaf</tissue>
    </source>
</reference>
<dbReference type="EMBL" id="PNBA02000007">
    <property type="protein sequence ID" value="KAG6419518.1"/>
    <property type="molecule type" value="Genomic_DNA"/>
</dbReference>
<keyword evidence="4 11" id="KW-0808">Transferase</keyword>
<comment type="subunit">
    <text evidence="3">Monomer.</text>
</comment>
<evidence type="ECO:0000256" key="5">
    <source>
        <dbReference type="ARBA" id="ARBA00022741"/>
    </source>
</evidence>
<evidence type="ECO:0000256" key="3">
    <source>
        <dbReference type="ARBA" id="ARBA00011245"/>
    </source>
</evidence>
<keyword evidence="5 11" id="KW-0547">Nucleotide-binding</keyword>
<dbReference type="InterPro" id="IPR016064">
    <property type="entry name" value="NAD/diacylglycerol_kinase_sf"/>
</dbReference>
<accession>A0A8X8ZWG9</accession>
<dbReference type="Gene3D" id="3.40.50.10330">
    <property type="entry name" value="Probable inorganic polyphosphate/atp-NAD kinase, domain 1"/>
    <property type="match status" value="1"/>
</dbReference>
<evidence type="ECO:0000256" key="8">
    <source>
        <dbReference type="ARBA" id="ARBA00022840"/>
    </source>
</evidence>
<dbReference type="SUPFAM" id="SSF52540">
    <property type="entry name" value="P-loop containing nucleoside triphosphate hydrolases"/>
    <property type="match status" value="1"/>
</dbReference>
<reference evidence="14" key="2">
    <citation type="submission" date="2020-08" db="EMBL/GenBank/DDBJ databases">
        <title>Plant Genome Project.</title>
        <authorList>
            <person name="Zhang R.-G."/>
        </authorList>
    </citation>
    <scope>NUCLEOTIDE SEQUENCE</scope>
    <source>
        <strain evidence="14">Huo1</strain>
        <tissue evidence="14">Leaf</tissue>
    </source>
</reference>
<dbReference type="InterPro" id="IPR027417">
    <property type="entry name" value="P-loop_NTPase"/>
</dbReference>
<comment type="catalytic activity">
    <reaction evidence="1 11">
        <text>a 1,2-diacyl-sn-glycerol + ATP = a 1,2-diacyl-sn-glycero-3-phosphate + ADP + H(+)</text>
        <dbReference type="Rhea" id="RHEA:10272"/>
        <dbReference type="ChEBI" id="CHEBI:15378"/>
        <dbReference type="ChEBI" id="CHEBI:17815"/>
        <dbReference type="ChEBI" id="CHEBI:30616"/>
        <dbReference type="ChEBI" id="CHEBI:58608"/>
        <dbReference type="ChEBI" id="CHEBI:456216"/>
        <dbReference type="EC" id="2.7.1.107"/>
    </reaction>
</comment>
<dbReference type="PROSITE" id="PS50146">
    <property type="entry name" value="DAGK"/>
    <property type="match status" value="1"/>
</dbReference>
<dbReference type="GO" id="GO:0006952">
    <property type="term" value="P:defense response"/>
    <property type="evidence" value="ECO:0007669"/>
    <property type="project" value="UniProtKB-KW"/>
</dbReference>
<dbReference type="Gene3D" id="3.40.50.300">
    <property type="entry name" value="P-loop containing nucleotide triphosphate hydrolases"/>
    <property type="match status" value="1"/>
</dbReference>
<dbReference type="GO" id="GO:0007200">
    <property type="term" value="P:phospholipase C-activating G protein-coupled receptor signaling pathway"/>
    <property type="evidence" value="ECO:0007669"/>
    <property type="project" value="InterPro"/>
</dbReference>
<evidence type="ECO:0000313" key="14">
    <source>
        <dbReference type="EMBL" id="KAG6419518.1"/>
    </source>
</evidence>
<feature type="compositionally biased region" description="Basic and acidic residues" evidence="12">
    <location>
        <begin position="705"/>
        <end position="716"/>
    </location>
</feature>
<evidence type="ECO:0000256" key="10">
    <source>
        <dbReference type="ARBA" id="ARBA00060336"/>
    </source>
</evidence>
<evidence type="ECO:0000256" key="6">
    <source>
        <dbReference type="ARBA" id="ARBA00022777"/>
    </source>
</evidence>
<dbReference type="Proteomes" id="UP000298416">
    <property type="component" value="Unassembled WGS sequence"/>
</dbReference>
<keyword evidence="9" id="KW-0346">Stress response</keyword>
<dbReference type="EC" id="2.7.1.107" evidence="11"/>
<dbReference type="AlphaFoldDB" id="A0A8X8ZWG9"/>
<keyword evidence="15" id="KW-1185">Reference proteome</keyword>
<dbReference type="FunFam" id="2.60.200.40:FF:000007">
    <property type="entry name" value="diacylglycerol kinase"/>
    <property type="match status" value="2"/>
</dbReference>
<dbReference type="SUPFAM" id="SSF111331">
    <property type="entry name" value="NAD kinase/diacylglycerol kinase-like"/>
    <property type="match status" value="2"/>
</dbReference>
<evidence type="ECO:0000256" key="2">
    <source>
        <dbReference type="ARBA" id="ARBA00009280"/>
    </source>
</evidence>
<dbReference type="Pfam" id="PF00685">
    <property type="entry name" value="Sulfotransfer_1"/>
    <property type="match status" value="1"/>
</dbReference>
<evidence type="ECO:0000259" key="13">
    <source>
        <dbReference type="PROSITE" id="PS50146"/>
    </source>
</evidence>
<dbReference type="InterPro" id="IPR000863">
    <property type="entry name" value="Sulfotransferase_dom"/>
</dbReference>
<dbReference type="GO" id="GO:0005524">
    <property type="term" value="F:ATP binding"/>
    <property type="evidence" value="ECO:0007669"/>
    <property type="project" value="UniProtKB-KW"/>
</dbReference>
<feature type="region of interest" description="Disordered" evidence="12">
    <location>
        <begin position="1012"/>
        <end position="1033"/>
    </location>
</feature>
<dbReference type="GO" id="GO:0008146">
    <property type="term" value="F:sulfotransferase activity"/>
    <property type="evidence" value="ECO:0007669"/>
    <property type="project" value="InterPro"/>
</dbReference>
<dbReference type="Pfam" id="PF00609">
    <property type="entry name" value="DAGK_acc"/>
    <property type="match status" value="2"/>
</dbReference>
<organism evidence="14">
    <name type="scientific">Salvia splendens</name>
    <name type="common">Scarlet sage</name>
    <dbReference type="NCBI Taxonomy" id="180675"/>
    <lineage>
        <taxon>Eukaryota</taxon>
        <taxon>Viridiplantae</taxon>
        <taxon>Streptophyta</taxon>
        <taxon>Embryophyta</taxon>
        <taxon>Tracheophyta</taxon>
        <taxon>Spermatophyta</taxon>
        <taxon>Magnoliopsida</taxon>
        <taxon>eudicotyledons</taxon>
        <taxon>Gunneridae</taxon>
        <taxon>Pentapetalae</taxon>
        <taxon>asterids</taxon>
        <taxon>lamiids</taxon>
        <taxon>Lamiales</taxon>
        <taxon>Lamiaceae</taxon>
        <taxon>Nepetoideae</taxon>
        <taxon>Mentheae</taxon>
        <taxon>Salviinae</taxon>
        <taxon>Salvia</taxon>
        <taxon>Salvia subgen. Calosphace</taxon>
        <taxon>core Calosphace</taxon>
    </lineage>
</organism>
<evidence type="ECO:0000256" key="11">
    <source>
        <dbReference type="RuleBase" id="RU361128"/>
    </source>
</evidence>
<dbReference type="SMART" id="SM00045">
    <property type="entry name" value="DAGKa"/>
    <property type="match status" value="2"/>
</dbReference>
<keyword evidence="8 11" id="KW-0067">ATP-binding</keyword>
<dbReference type="GO" id="GO:0016020">
    <property type="term" value="C:membrane"/>
    <property type="evidence" value="ECO:0007669"/>
    <property type="project" value="TreeGrafter"/>
</dbReference>
<evidence type="ECO:0000256" key="12">
    <source>
        <dbReference type="SAM" id="MobiDB-lite"/>
    </source>
</evidence>
<feature type="region of interest" description="Disordered" evidence="12">
    <location>
        <begin position="692"/>
        <end position="716"/>
    </location>
</feature>
<dbReference type="InterPro" id="IPR037607">
    <property type="entry name" value="DGK"/>
</dbReference>
<dbReference type="PANTHER" id="PTHR11255">
    <property type="entry name" value="DIACYLGLYCEROL KINASE"/>
    <property type="match status" value="1"/>
</dbReference>
<evidence type="ECO:0000313" key="15">
    <source>
        <dbReference type="Proteomes" id="UP000298416"/>
    </source>
</evidence>
<dbReference type="InterPro" id="IPR017438">
    <property type="entry name" value="ATP-NAD_kinase_N"/>
</dbReference>
<evidence type="ECO:0000256" key="1">
    <source>
        <dbReference type="ARBA" id="ARBA00001383"/>
    </source>
</evidence>
<comment type="similarity">
    <text evidence="2 11">Belongs to the eukaryotic diacylglycerol kinase family.</text>
</comment>
<keyword evidence="7" id="KW-0611">Plant defense</keyword>
<comment type="function">
    <text evidence="10">Phosphorylates the second messenger diacylglycerol (DAG) to generate phosphatidic acid (PA), another important signaling molecule. PA is required for plant development and responses to abiotic stress and pathogen attack. May be involved in the accumulation of PA during cold stress.</text>
</comment>
<proteinExistence type="inferred from homology"/>
<dbReference type="Pfam" id="PF00781">
    <property type="entry name" value="DAGK_cat"/>
    <property type="match status" value="1"/>
</dbReference>
<protein>
    <recommendedName>
        <fullName evidence="11">Diacylglycerol kinase</fullName>
        <shortName evidence="11">DAG kinase</shortName>
        <ecNumber evidence="11">2.7.1.107</ecNumber>
    </recommendedName>
</protein>
<dbReference type="GO" id="GO:0004143">
    <property type="term" value="F:ATP-dependent diacylglycerol kinase activity"/>
    <property type="evidence" value="ECO:0007669"/>
    <property type="project" value="UniProtKB-EC"/>
</dbReference>
<feature type="domain" description="DAGKc" evidence="13">
    <location>
        <begin position="292"/>
        <end position="445"/>
    </location>
</feature>
<evidence type="ECO:0000256" key="4">
    <source>
        <dbReference type="ARBA" id="ARBA00022679"/>
    </source>
</evidence>
<dbReference type="InterPro" id="IPR000756">
    <property type="entry name" value="Diacylglycerol_kin_accessory"/>
</dbReference>
<dbReference type="InterPro" id="IPR001206">
    <property type="entry name" value="Diacylglycerol_kinase_cat_dom"/>
</dbReference>
<dbReference type="FunFam" id="3.40.50.10330:FF:000016">
    <property type="entry name" value="Diacylglycerol kinase"/>
    <property type="match status" value="1"/>
</dbReference>
<name>A0A8X8ZWG9_SALSN</name>
<comment type="caution">
    <text evidence="14">The sequence shown here is derived from an EMBL/GenBank/DDBJ whole genome shotgun (WGS) entry which is preliminary data.</text>
</comment>
<dbReference type="Gene3D" id="2.60.200.40">
    <property type="match status" value="2"/>
</dbReference>
<keyword evidence="6 11" id="KW-0418">Kinase</keyword>
<gene>
    <name evidence="14" type="ORF">SASPL_121740</name>
</gene>
<evidence type="ECO:0000256" key="7">
    <source>
        <dbReference type="ARBA" id="ARBA00022821"/>
    </source>
</evidence>
<sequence>MDNSLLEMDLSTLPKENWWGDHDYLYKVGGFWLLPQFIQSIYRVVKYFKPIPSDIILASYPKTGTTWLKSLVFSIVHRSSNSKHRLSLNNPHDLVPTLEVQVFTTSNIAPSSENQSSRIFSTHIPYQLLSETLDSSECRVVYVTRNPKDTLVSTWHFVNKWKKALDHPWQLDVAIDKFCQGLSPCGPYYDHVMGYKKLSLERPTNVFFITYEELRVDPITHVKRLGEFLGFPFEGDEQVQEVVDSCSFEVLIFDWESGMASEHLDKDEFIKEFHIPRSLLEQDTKIQCLPSKPEHPVLVFINSKSGGQLGGELIVTYRSILNKEQVIDLGEEAPDRVIRKVFINLERLKNRGDENATWIEENLRLIVAGGDGTAGWILGVVSDLKLSHPPPIATMPLGTGNNLPFAFGWGKKNPGTDRGSVLSFMDQVRRGDEMKMDSWHIMMRMKAIQDCAPVAPPELPQSLHSFHPVSSTDDLNVEGYDTYRGGFWNYFSMGMDAQVSYAFHNERKLNPEKFKNQLVNQSTYAKLVSTQGWFLPSHLNHAASISQLCKVKIMKKDSKSSDWEDLKIPHSVRSIVCLNLPSFSGGLNPWGNPNSHKRRNRDLTPPLVDDGLLEIVGFRNAWHGLVLLAPNGHGTRLAQAHRIKFEFHKGSAKETYMRIDGEPWKQPLPENDETVVVEISHLRQVKMLSVRGCRASSTSGPPPPEVHDVDDKDSEKEDEEVKKKFGAADTFKIPEGLDISHFIVDLELEFQCSAPKPEHPVLVFISSKSSGQLSHFQLCLHCTYVSLVTMLQEGSDTFRGGFWNYFSMGMDAQVSYAFHTECKLNPEKFKNQQVNQSTYAKLVSTQGWFLPSHLNHAASISQLCKVKIMKKDTGWQDLEIPKSIRSIVCLNLPSFSGGLNPWGTPNSHKRRNRDLTPPFVDDGLLEIVGFRNAWHGLVLLAPNGHGTRLAQAHRVKFEFHKGSAKETYMRVDGEPWKQPLPENDETVVVEISHLRQVKMLATHDCRARSALGPPSPVVLDVDEKDSDKEDEEVRKKFGAADTFKIPEGLDISHFS</sequence>